<protein>
    <recommendedName>
        <fullName evidence="3">Peptidoglycan-binding protein</fullName>
    </recommendedName>
</protein>
<reference evidence="1 2" key="1">
    <citation type="journal article" date="2019" name="Int. J. Syst. Evol. Microbiol.">
        <title>The Global Catalogue of Microorganisms (GCM) 10K type strain sequencing project: providing services to taxonomists for standard genome sequencing and annotation.</title>
        <authorList>
            <consortium name="The Broad Institute Genomics Platform"/>
            <consortium name="The Broad Institute Genome Sequencing Center for Infectious Disease"/>
            <person name="Wu L."/>
            <person name="Ma J."/>
        </authorList>
    </citation>
    <scope>NUCLEOTIDE SEQUENCE [LARGE SCALE GENOMIC DNA]</scope>
    <source>
        <strain evidence="1 2">JCM 14546</strain>
    </source>
</reference>
<comment type="caution">
    <text evidence="1">The sequence shown here is derived from an EMBL/GenBank/DDBJ whole genome shotgun (WGS) entry which is preliminary data.</text>
</comment>
<dbReference type="Proteomes" id="UP001500755">
    <property type="component" value="Unassembled WGS sequence"/>
</dbReference>
<evidence type="ECO:0008006" key="3">
    <source>
        <dbReference type="Google" id="ProtNLM"/>
    </source>
</evidence>
<dbReference type="EMBL" id="BAAANO010000014">
    <property type="protein sequence ID" value="GAA2006627.1"/>
    <property type="molecule type" value="Genomic_DNA"/>
</dbReference>
<evidence type="ECO:0000313" key="2">
    <source>
        <dbReference type="Proteomes" id="UP001500755"/>
    </source>
</evidence>
<keyword evidence="2" id="KW-1185">Reference proteome</keyword>
<name>A0ABN2TE80_9MICO</name>
<accession>A0ABN2TE80</accession>
<organism evidence="1 2">
    <name type="scientific">Brevibacterium samyangense</name>
    <dbReference type="NCBI Taxonomy" id="366888"/>
    <lineage>
        <taxon>Bacteria</taxon>
        <taxon>Bacillati</taxon>
        <taxon>Actinomycetota</taxon>
        <taxon>Actinomycetes</taxon>
        <taxon>Micrococcales</taxon>
        <taxon>Brevibacteriaceae</taxon>
        <taxon>Brevibacterium</taxon>
    </lineage>
</organism>
<gene>
    <name evidence="1" type="ORF">GCM10009755_15930</name>
</gene>
<evidence type="ECO:0000313" key="1">
    <source>
        <dbReference type="EMBL" id="GAA2006627.1"/>
    </source>
</evidence>
<proteinExistence type="predicted"/>
<sequence length="182" mass="19786">MTGATVGFGITAGLLAVVLVVVWASTSLTSNIRTGYKQWDMSVDNLSSEQVENARTIIAVGRGADMSDRAIVIALMTAAQESSLRNLDHGDRDSLGLFQQRPSQGWGEPDQLQDPVWASKAFYGVNPEVRNPGLVQIRDWEDMEATDAAQAVQRSAYPQAYAKWEPLAEEVLSRHGAVEPIG</sequence>